<organism evidence="2 3">
    <name type="scientific">[Myrmecia] bisecta</name>
    <dbReference type="NCBI Taxonomy" id="41462"/>
    <lineage>
        <taxon>Eukaryota</taxon>
        <taxon>Viridiplantae</taxon>
        <taxon>Chlorophyta</taxon>
        <taxon>core chlorophytes</taxon>
        <taxon>Trebouxiophyceae</taxon>
        <taxon>Trebouxiales</taxon>
        <taxon>Trebouxiaceae</taxon>
        <taxon>Myrmecia</taxon>
    </lineage>
</organism>
<accession>A0AAW1PXD8</accession>
<dbReference type="AlphaFoldDB" id="A0AAW1PXD8"/>
<evidence type="ECO:0000259" key="1">
    <source>
        <dbReference type="Pfam" id="PF13649"/>
    </source>
</evidence>
<feature type="domain" description="Methyltransferase" evidence="1">
    <location>
        <begin position="64"/>
        <end position="161"/>
    </location>
</feature>
<dbReference type="Proteomes" id="UP001489004">
    <property type="component" value="Unassembled WGS sequence"/>
</dbReference>
<dbReference type="Pfam" id="PF13649">
    <property type="entry name" value="Methyltransf_25"/>
    <property type="match status" value="1"/>
</dbReference>
<reference evidence="2 3" key="1">
    <citation type="journal article" date="2024" name="Nat. Commun.">
        <title>Phylogenomics reveals the evolutionary origins of lichenization in chlorophyte algae.</title>
        <authorList>
            <person name="Puginier C."/>
            <person name="Libourel C."/>
            <person name="Otte J."/>
            <person name="Skaloud P."/>
            <person name="Haon M."/>
            <person name="Grisel S."/>
            <person name="Petersen M."/>
            <person name="Berrin J.G."/>
            <person name="Delaux P.M."/>
            <person name="Dal Grande F."/>
            <person name="Keller J."/>
        </authorList>
    </citation>
    <scope>NUCLEOTIDE SEQUENCE [LARGE SCALE GENOMIC DNA]</scope>
    <source>
        <strain evidence="2 3">SAG 2043</strain>
    </source>
</reference>
<dbReference type="EMBL" id="JALJOR010000008">
    <property type="protein sequence ID" value="KAK9813136.1"/>
    <property type="molecule type" value="Genomic_DNA"/>
</dbReference>
<keyword evidence="3" id="KW-1185">Reference proteome</keyword>
<dbReference type="GO" id="GO:0008168">
    <property type="term" value="F:methyltransferase activity"/>
    <property type="evidence" value="ECO:0007669"/>
    <property type="project" value="TreeGrafter"/>
</dbReference>
<dbReference type="SUPFAM" id="SSF53335">
    <property type="entry name" value="S-adenosyl-L-methionine-dependent methyltransferases"/>
    <property type="match status" value="1"/>
</dbReference>
<dbReference type="InterPro" id="IPR041698">
    <property type="entry name" value="Methyltransf_25"/>
</dbReference>
<sequence>MATSAPSSVEAAAFKEKQRVLWGASASSYAANIQDGSAVMMPVIKELVSTVVVLLGQAPPGLAILDVASGSGEPALSLAKAFPDAVITATDLAPEMVAEGVRRAADQGLGDRIRWAVADAEDLSSFATSSLDLVTCNCSLWLMPHYDRALDEFHRVLKPAGLLVATTWSTKLEETDIAALMIGTAVAMSSDAALPQNPNRIADKEQFVNAFSAAGFQDVKSRQFNCPALIAAQHLRGALIDSAVLCDLWTRLEAEGRNNVKLYAEQALQRVAADQGWLQPDGSVVCPTNIAVLVTAWASGSK</sequence>
<proteinExistence type="predicted"/>
<gene>
    <name evidence="2" type="ORF">WJX72_009647</name>
</gene>
<protein>
    <recommendedName>
        <fullName evidence="1">Methyltransferase domain-containing protein</fullName>
    </recommendedName>
</protein>
<dbReference type="CDD" id="cd02440">
    <property type="entry name" value="AdoMet_MTases"/>
    <property type="match status" value="1"/>
</dbReference>
<name>A0AAW1PXD8_9CHLO</name>
<dbReference type="PANTHER" id="PTHR43591">
    <property type="entry name" value="METHYLTRANSFERASE"/>
    <property type="match status" value="1"/>
</dbReference>
<evidence type="ECO:0000313" key="2">
    <source>
        <dbReference type="EMBL" id="KAK9813136.1"/>
    </source>
</evidence>
<evidence type="ECO:0000313" key="3">
    <source>
        <dbReference type="Proteomes" id="UP001489004"/>
    </source>
</evidence>
<dbReference type="InterPro" id="IPR029063">
    <property type="entry name" value="SAM-dependent_MTases_sf"/>
</dbReference>
<comment type="caution">
    <text evidence="2">The sequence shown here is derived from an EMBL/GenBank/DDBJ whole genome shotgun (WGS) entry which is preliminary data.</text>
</comment>
<dbReference type="Gene3D" id="3.40.50.150">
    <property type="entry name" value="Vaccinia Virus protein VP39"/>
    <property type="match status" value="1"/>
</dbReference>
<dbReference type="PANTHER" id="PTHR43591:SF24">
    <property type="entry name" value="2-METHOXY-6-POLYPRENYL-1,4-BENZOQUINOL METHYLASE, MITOCHONDRIAL"/>
    <property type="match status" value="1"/>
</dbReference>